<dbReference type="SUPFAM" id="SSF81321">
    <property type="entry name" value="Family A G protein-coupled receptor-like"/>
    <property type="match status" value="1"/>
</dbReference>
<feature type="transmembrane region" description="Helical" evidence="6">
    <location>
        <begin position="251"/>
        <end position="274"/>
    </location>
</feature>
<keyword evidence="3 6" id="KW-0812">Transmembrane</keyword>
<dbReference type="Gene3D" id="1.20.1070.10">
    <property type="entry name" value="Rhodopsin 7-helix transmembrane proteins"/>
    <property type="match status" value="1"/>
</dbReference>
<feature type="transmembrane region" description="Helical" evidence="6">
    <location>
        <begin position="131"/>
        <end position="156"/>
    </location>
</feature>
<gene>
    <name evidence="7" type="ORF">niasHT_008335</name>
</gene>
<accession>A0ABD2M1F9</accession>
<dbReference type="PANTHER" id="PTHR22945:SF40">
    <property type="entry name" value="SERPENTINE RECEPTOR, CLASS D (DELTA)-RELATED"/>
    <property type="match status" value="1"/>
</dbReference>
<sequence length="366" mass="42318">MFGFLMNLIYWLACGFGILFNGILTGLIIRNTPKTMRIYSKILLQTCFTDISLLLMTLLFFPYCFTTEKGEMEEFVYGLVTIKGAENRIWNLLALICWIFLVYVSMFGYVSQFVFRYFVLVRAKSISSAKYFLLFFLMLLFPFAYCVSLFICFFPSSSSTEHAILEDKSVAEILGINLDQQIVLAGYSFNDARQPISLAYIITVCTFVYLIICTLAFRIENFLKNQTKISASFGSLNDQMIELNKQISRTLIVQASMPLIIYLPVLFLLAINLFKIDTKNMAWLQYYNLFSSIPQIVPSALNPIVSIWMLRYYRNPFVADIKGLVMCVRRQLFCHPRTFVNEPQQQQNNNKWAISVAHYRGTPSKQ</sequence>
<evidence type="ECO:0000256" key="5">
    <source>
        <dbReference type="ARBA" id="ARBA00023136"/>
    </source>
</evidence>
<comment type="caution">
    <text evidence="7">The sequence shown here is derived from an EMBL/GenBank/DDBJ whole genome shotgun (WGS) entry which is preliminary data.</text>
</comment>
<protein>
    <submittedName>
        <fullName evidence="7">Uncharacterized protein</fullName>
    </submittedName>
</protein>
<dbReference type="InterPro" id="IPR050920">
    <property type="entry name" value="Nematode_rcpt-like_delta"/>
</dbReference>
<comment type="subcellular location">
    <subcellularLocation>
        <location evidence="1">Membrane</location>
        <topology evidence="1">Multi-pass membrane protein</topology>
    </subcellularLocation>
</comment>
<evidence type="ECO:0000256" key="2">
    <source>
        <dbReference type="ARBA" id="ARBA00009166"/>
    </source>
</evidence>
<dbReference type="PANTHER" id="PTHR22945">
    <property type="entry name" value="SERPENTINE RECEPTOR, CLASS D DELTA"/>
    <property type="match status" value="1"/>
</dbReference>
<dbReference type="Pfam" id="PF10317">
    <property type="entry name" value="7TM_GPCR_Srd"/>
    <property type="match status" value="1"/>
</dbReference>
<dbReference type="InterPro" id="IPR019421">
    <property type="entry name" value="7TM_GPCR_serpentine_rcpt_Srd"/>
</dbReference>
<dbReference type="AlphaFoldDB" id="A0ABD2M1F9"/>
<evidence type="ECO:0000256" key="1">
    <source>
        <dbReference type="ARBA" id="ARBA00004141"/>
    </source>
</evidence>
<evidence type="ECO:0000256" key="3">
    <source>
        <dbReference type="ARBA" id="ARBA00022692"/>
    </source>
</evidence>
<proteinExistence type="inferred from homology"/>
<reference evidence="7 8" key="1">
    <citation type="submission" date="2024-10" db="EMBL/GenBank/DDBJ databases">
        <authorList>
            <person name="Kim D."/>
        </authorList>
    </citation>
    <scope>NUCLEOTIDE SEQUENCE [LARGE SCALE GENOMIC DNA]</scope>
    <source>
        <strain evidence="7">BH-2024</strain>
    </source>
</reference>
<feature type="transmembrane region" description="Helical" evidence="6">
    <location>
        <begin position="198"/>
        <end position="219"/>
    </location>
</feature>
<evidence type="ECO:0000256" key="4">
    <source>
        <dbReference type="ARBA" id="ARBA00022989"/>
    </source>
</evidence>
<name>A0ABD2M1F9_9BILA</name>
<dbReference type="EMBL" id="JBICBT010000191">
    <property type="protein sequence ID" value="KAL3121353.1"/>
    <property type="molecule type" value="Genomic_DNA"/>
</dbReference>
<comment type="similarity">
    <text evidence="2">Belongs to the nematode receptor-like protein srd family.</text>
</comment>
<keyword evidence="5 6" id="KW-0472">Membrane</keyword>
<feature type="transmembrane region" description="Helical" evidence="6">
    <location>
        <begin position="89"/>
        <end position="110"/>
    </location>
</feature>
<dbReference type="GO" id="GO:0016020">
    <property type="term" value="C:membrane"/>
    <property type="evidence" value="ECO:0007669"/>
    <property type="project" value="UniProtKB-SubCell"/>
</dbReference>
<evidence type="ECO:0000256" key="6">
    <source>
        <dbReference type="SAM" id="Phobius"/>
    </source>
</evidence>
<evidence type="ECO:0000313" key="8">
    <source>
        <dbReference type="Proteomes" id="UP001620626"/>
    </source>
</evidence>
<feature type="transmembrane region" description="Helical" evidence="6">
    <location>
        <begin position="286"/>
        <end position="310"/>
    </location>
</feature>
<feature type="transmembrane region" description="Helical" evidence="6">
    <location>
        <begin position="6"/>
        <end position="30"/>
    </location>
</feature>
<evidence type="ECO:0000313" key="7">
    <source>
        <dbReference type="EMBL" id="KAL3121353.1"/>
    </source>
</evidence>
<dbReference type="Proteomes" id="UP001620626">
    <property type="component" value="Unassembled WGS sequence"/>
</dbReference>
<organism evidence="7 8">
    <name type="scientific">Heterodera trifolii</name>
    <dbReference type="NCBI Taxonomy" id="157864"/>
    <lineage>
        <taxon>Eukaryota</taxon>
        <taxon>Metazoa</taxon>
        <taxon>Ecdysozoa</taxon>
        <taxon>Nematoda</taxon>
        <taxon>Chromadorea</taxon>
        <taxon>Rhabditida</taxon>
        <taxon>Tylenchina</taxon>
        <taxon>Tylenchomorpha</taxon>
        <taxon>Tylenchoidea</taxon>
        <taxon>Heteroderidae</taxon>
        <taxon>Heteroderinae</taxon>
        <taxon>Heterodera</taxon>
    </lineage>
</organism>
<keyword evidence="8" id="KW-1185">Reference proteome</keyword>
<keyword evidence="4 6" id="KW-1133">Transmembrane helix</keyword>
<feature type="transmembrane region" description="Helical" evidence="6">
    <location>
        <begin position="42"/>
        <end position="63"/>
    </location>
</feature>